<proteinExistence type="predicted"/>
<sequence length="158" mass="16860">MNTFLRTWKHVIVSALCSGLLTATGYAAPGIPLPLGEWRLVRATITPEFVSVPIPVNMVDATGHISPDSSCVIDASASFLGKRYDFSGRGSITVKGNQLSMTLAEGMIAVDGRERELGSGQDTIESTFSITAEGLLKVQAVKEANDIAYTFDLELTPP</sequence>
<protein>
    <recommendedName>
        <fullName evidence="3">Lipocalin-like domain-containing protein</fullName>
    </recommendedName>
</protein>
<keyword evidence="2" id="KW-1185">Reference proteome</keyword>
<reference evidence="1 2" key="1">
    <citation type="submission" date="2019-05" db="EMBL/GenBank/DDBJ databases">
        <title>Draft Whole-Genome sequence of the green sulfur bacterium Prosthecochloris vibrioformis DSM 260.</title>
        <authorList>
            <person name="Meyer T.E."/>
            <person name="Kyndt J.A."/>
        </authorList>
    </citation>
    <scope>NUCLEOTIDE SEQUENCE [LARGE SCALE GENOMIC DNA]</scope>
    <source>
        <strain evidence="1 2">DSM 260</strain>
    </source>
</reference>
<dbReference type="EMBL" id="VDCI01000006">
    <property type="protein sequence ID" value="TNJ36337.1"/>
    <property type="molecule type" value="Genomic_DNA"/>
</dbReference>
<accession>A0A5C4S013</accession>
<dbReference type="AlphaFoldDB" id="A0A5C4S013"/>
<name>A0A5C4S013_PROVB</name>
<gene>
    <name evidence="1" type="ORF">FGF68_07615</name>
</gene>
<comment type="caution">
    <text evidence="1">The sequence shown here is derived from an EMBL/GenBank/DDBJ whole genome shotgun (WGS) entry which is preliminary data.</text>
</comment>
<dbReference type="RefSeq" id="WP_139626694.1">
    <property type="nucleotide sequence ID" value="NZ_VDCI01000006.1"/>
</dbReference>
<dbReference type="Proteomes" id="UP000309544">
    <property type="component" value="Unassembled WGS sequence"/>
</dbReference>
<evidence type="ECO:0000313" key="2">
    <source>
        <dbReference type="Proteomes" id="UP000309544"/>
    </source>
</evidence>
<evidence type="ECO:0000313" key="1">
    <source>
        <dbReference type="EMBL" id="TNJ36337.1"/>
    </source>
</evidence>
<organism evidence="1 2">
    <name type="scientific">Prosthecochloris vibrioformis</name>
    <name type="common">Chlorobium vibrioforme</name>
    <dbReference type="NCBI Taxonomy" id="1098"/>
    <lineage>
        <taxon>Bacteria</taxon>
        <taxon>Pseudomonadati</taxon>
        <taxon>Chlorobiota</taxon>
        <taxon>Chlorobiia</taxon>
        <taxon>Chlorobiales</taxon>
        <taxon>Chlorobiaceae</taxon>
        <taxon>Prosthecochloris</taxon>
    </lineage>
</organism>
<evidence type="ECO:0008006" key="3">
    <source>
        <dbReference type="Google" id="ProtNLM"/>
    </source>
</evidence>